<evidence type="ECO:0000313" key="4">
    <source>
        <dbReference type="Proteomes" id="UP001501251"/>
    </source>
</evidence>
<gene>
    <name evidence="3" type="ORF">GCM10022252_05980</name>
</gene>
<accession>A0ABP8AC84</accession>
<comment type="caution">
    <text evidence="3">The sequence shown here is derived from an EMBL/GenBank/DDBJ whole genome shotgun (WGS) entry which is preliminary data.</text>
</comment>
<organism evidence="3 4">
    <name type="scientific">Streptosporangium oxazolinicum</name>
    <dbReference type="NCBI Taxonomy" id="909287"/>
    <lineage>
        <taxon>Bacteria</taxon>
        <taxon>Bacillati</taxon>
        <taxon>Actinomycetota</taxon>
        <taxon>Actinomycetes</taxon>
        <taxon>Streptosporangiales</taxon>
        <taxon>Streptosporangiaceae</taxon>
        <taxon>Streptosporangium</taxon>
    </lineage>
</organism>
<evidence type="ECO:0000313" key="3">
    <source>
        <dbReference type="EMBL" id="GAA4181495.1"/>
    </source>
</evidence>
<sequence>MRRHLTAFAAFALAGGMLLTPGTANAEAPRITAPQEAANQPLAPLKTTVFYPRRAWAGDSYVYTLKIKNVGRWYTDIAYVGGDLPSQVSRVRITDKPSGSYCEVSGREVGCLLDTLNPGRTATLTVRVWLKNGARGTATANFGSVSIDVPAGGLETLDIHGIDIGTDVKYVRVKTRVLR</sequence>
<dbReference type="RefSeq" id="WP_344914667.1">
    <property type="nucleotide sequence ID" value="NZ_BAABAQ010000001.1"/>
</dbReference>
<protein>
    <recommendedName>
        <fullName evidence="2">DUF11 domain-containing protein</fullName>
    </recommendedName>
</protein>
<dbReference type="Pfam" id="PF01345">
    <property type="entry name" value="DUF11"/>
    <property type="match status" value="1"/>
</dbReference>
<keyword evidence="1" id="KW-0732">Signal</keyword>
<evidence type="ECO:0000256" key="1">
    <source>
        <dbReference type="SAM" id="SignalP"/>
    </source>
</evidence>
<proteinExistence type="predicted"/>
<feature type="chain" id="PRO_5046455153" description="DUF11 domain-containing protein" evidence="1">
    <location>
        <begin position="27"/>
        <end position="179"/>
    </location>
</feature>
<reference evidence="4" key="1">
    <citation type="journal article" date="2019" name="Int. J. Syst. Evol. Microbiol.">
        <title>The Global Catalogue of Microorganisms (GCM) 10K type strain sequencing project: providing services to taxonomists for standard genome sequencing and annotation.</title>
        <authorList>
            <consortium name="The Broad Institute Genomics Platform"/>
            <consortium name="The Broad Institute Genome Sequencing Center for Infectious Disease"/>
            <person name="Wu L."/>
            <person name="Ma J."/>
        </authorList>
    </citation>
    <scope>NUCLEOTIDE SEQUENCE [LARGE SCALE GENOMIC DNA]</scope>
    <source>
        <strain evidence="4">JCM 17388</strain>
    </source>
</reference>
<evidence type="ECO:0000259" key="2">
    <source>
        <dbReference type="Pfam" id="PF01345"/>
    </source>
</evidence>
<dbReference type="Proteomes" id="UP001501251">
    <property type="component" value="Unassembled WGS sequence"/>
</dbReference>
<dbReference type="EMBL" id="BAABAQ010000001">
    <property type="protein sequence ID" value="GAA4181495.1"/>
    <property type="molecule type" value="Genomic_DNA"/>
</dbReference>
<keyword evidence="4" id="KW-1185">Reference proteome</keyword>
<dbReference type="InterPro" id="IPR001434">
    <property type="entry name" value="OmcB-like_DUF11"/>
</dbReference>
<feature type="signal peptide" evidence="1">
    <location>
        <begin position="1"/>
        <end position="26"/>
    </location>
</feature>
<feature type="domain" description="DUF11" evidence="2">
    <location>
        <begin position="56"/>
        <end position="146"/>
    </location>
</feature>
<name>A0ABP8AC84_9ACTN</name>